<dbReference type="Pfam" id="PF18798">
    <property type="entry name" value="LPD3"/>
    <property type="match status" value="1"/>
</dbReference>
<sequence>MDLNLLRRVARERVKVDLVATEIGIYRKELDAEIKFNMSGVKECINQPFDPYPDKILLLIEGLEDALRGARYVGFTSHQNHPKQHVIGYHFFETEIGGKTAYFNIQFTVQNRYFLYSITESIRWETLE</sequence>
<name>A0ABX7ICZ4_9BACT</name>
<evidence type="ECO:0000259" key="1">
    <source>
        <dbReference type="Pfam" id="PF18798"/>
    </source>
</evidence>
<dbReference type="Proteomes" id="UP000612680">
    <property type="component" value="Chromosome"/>
</dbReference>
<reference evidence="2 3" key="1">
    <citation type="submission" date="2020-06" db="EMBL/GenBank/DDBJ databases">
        <title>Dyadobacter sandarakinus sp. nov., isolated from the soil of the Arctic Yellow River Station.</title>
        <authorList>
            <person name="Zhang Y."/>
            <person name="Peng F."/>
        </authorList>
    </citation>
    <scope>NUCLEOTIDE SEQUENCE [LARGE SCALE GENOMIC DNA]</scope>
    <source>
        <strain evidence="2 3">Q3-56</strain>
    </source>
</reference>
<evidence type="ECO:0000313" key="2">
    <source>
        <dbReference type="EMBL" id="QRR03809.1"/>
    </source>
</evidence>
<gene>
    <name evidence="2" type="ORF">HWI92_24295</name>
</gene>
<accession>A0ABX7ICZ4</accession>
<proteinExistence type="predicted"/>
<dbReference type="RefSeq" id="WP_204660001.1">
    <property type="nucleotide sequence ID" value="NZ_CP056775.1"/>
</dbReference>
<organism evidence="2 3">
    <name type="scientific">Dyadobacter sandarakinus</name>
    <dbReference type="NCBI Taxonomy" id="2747268"/>
    <lineage>
        <taxon>Bacteria</taxon>
        <taxon>Pseudomonadati</taxon>
        <taxon>Bacteroidota</taxon>
        <taxon>Cytophagia</taxon>
        <taxon>Cytophagales</taxon>
        <taxon>Spirosomataceae</taxon>
        <taxon>Dyadobacter</taxon>
    </lineage>
</organism>
<feature type="domain" description="Large polyvalent protein-associated" evidence="1">
    <location>
        <begin position="24"/>
        <end position="109"/>
    </location>
</feature>
<dbReference type="InterPro" id="IPR040824">
    <property type="entry name" value="LPD3"/>
</dbReference>
<dbReference type="EMBL" id="CP056775">
    <property type="protein sequence ID" value="QRR03809.1"/>
    <property type="molecule type" value="Genomic_DNA"/>
</dbReference>
<protein>
    <recommendedName>
        <fullName evidence="1">Large polyvalent protein-associated domain-containing protein</fullName>
    </recommendedName>
</protein>
<keyword evidence="3" id="KW-1185">Reference proteome</keyword>
<evidence type="ECO:0000313" key="3">
    <source>
        <dbReference type="Proteomes" id="UP000612680"/>
    </source>
</evidence>